<dbReference type="InterPro" id="IPR023779">
    <property type="entry name" value="Chromodomain_CS"/>
</dbReference>
<dbReference type="EMBL" id="HBUF01525687">
    <property type="protein sequence ID" value="CAG6750132.1"/>
    <property type="molecule type" value="Transcribed_RNA"/>
</dbReference>
<protein>
    <recommendedName>
        <fullName evidence="3">Chromo domain-containing protein</fullName>
    </recommendedName>
</protein>
<feature type="domain" description="Chromo" evidence="3">
    <location>
        <begin position="1"/>
        <end position="52"/>
    </location>
</feature>
<evidence type="ECO:0000256" key="2">
    <source>
        <dbReference type="ARBA" id="ARBA00023242"/>
    </source>
</evidence>
<keyword evidence="2" id="KW-0539">Nucleus</keyword>
<dbReference type="PROSITE" id="PS00598">
    <property type="entry name" value="CHROMO_1"/>
    <property type="match status" value="1"/>
</dbReference>
<dbReference type="PROSITE" id="PS50013">
    <property type="entry name" value="CHROMO_2"/>
    <property type="match status" value="1"/>
</dbReference>
<dbReference type="SUPFAM" id="SSF54160">
    <property type="entry name" value="Chromo domain-like"/>
    <property type="match status" value="1"/>
</dbReference>
<dbReference type="InterPro" id="IPR016197">
    <property type="entry name" value="Chromo-like_dom_sf"/>
</dbReference>
<evidence type="ECO:0000313" key="4">
    <source>
        <dbReference type="EMBL" id="CAG6750132.1"/>
    </source>
</evidence>
<evidence type="ECO:0000256" key="1">
    <source>
        <dbReference type="ARBA" id="ARBA00004123"/>
    </source>
</evidence>
<sequence length="135" mass="16203">MELTNDMIVYMVKWKNYDEEYNTWEPVENLGNCSKRRTEFETMKTVLMQHTAEDIEAVLNKFRNKKGELTDLHEPSTTEVNRTVTQFLSNRKLLNSRQDFQYARMRPTQATDNSLTYAERNLFTTLQPRRRRCLQ</sequence>
<dbReference type="Gene3D" id="2.40.50.40">
    <property type="match status" value="1"/>
</dbReference>
<dbReference type="GO" id="GO:0005634">
    <property type="term" value="C:nucleus"/>
    <property type="evidence" value="ECO:0007669"/>
    <property type="project" value="UniProtKB-SubCell"/>
</dbReference>
<dbReference type="Pfam" id="PF00385">
    <property type="entry name" value="Chromo"/>
    <property type="match status" value="1"/>
</dbReference>
<dbReference type="PANTHER" id="PTHR22812">
    <property type="entry name" value="CHROMOBOX PROTEIN"/>
    <property type="match status" value="1"/>
</dbReference>
<dbReference type="AlphaFoldDB" id="A0A8D9EE27"/>
<dbReference type="InterPro" id="IPR000953">
    <property type="entry name" value="Chromo/chromo_shadow_dom"/>
</dbReference>
<organism evidence="4">
    <name type="scientific">Cacopsylla melanoneura</name>
    <dbReference type="NCBI Taxonomy" id="428564"/>
    <lineage>
        <taxon>Eukaryota</taxon>
        <taxon>Metazoa</taxon>
        <taxon>Ecdysozoa</taxon>
        <taxon>Arthropoda</taxon>
        <taxon>Hexapoda</taxon>
        <taxon>Insecta</taxon>
        <taxon>Pterygota</taxon>
        <taxon>Neoptera</taxon>
        <taxon>Paraneoptera</taxon>
        <taxon>Hemiptera</taxon>
        <taxon>Sternorrhyncha</taxon>
        <taxon>Psylloidea</taxon>
        <taxon>Psyllidae</taxon>
        <taxon>Psyllinae</taxon>
        <taxon>Cacopsylla</taxon>
    </lineage>
</organism>
<dbReference type="InterPro" id="IPR023780">
    <property type="entry name" value="Chromo_domain"/>
</dbReference>
<name>A0A8D9EE27_9HEMI</name>
<reference evidence="4" key="1">
    <citation type="submission" date="2021-05" db="EMBL/GenBank/DDBJ databases">
        <authorList>
            <person name="Alioto T."/>
            <person name="Alioto T."/>
            <person name="Gomez Garrido J."/>
        </authorList>
    </citation>
    <scope>NUCLEOTIDE SEQUENCE</scope>
</reference>
<comment type="subcellular location">
    <subcellularLocation>
        <location evidence="1">Nucleus</location>
    </subcellularLocation>
</comment>
<accession>A0A8D9EE27</accession>
<proteinExistence type="predicted"/>
<dbReference type="GO" id="GO:0005694">
    <property type="term" value="C:chromosome"/>
    <property type="evidence" value="ECO:0007669"/>
    <property type="project" value="UniProtKB-ARBA"/>
</dbReference>
<evidence type="ECO:0000259" key="3">
    <source>
        <dbReference type="PROSITE" id="PS50013"/>
    </source>
</evidence>
<dbReference type="InterPro" id="IPR051219">
    <property type="entry name" value="Heterochromatin_chromo-domain"/>
</dbReference>